<dbReference type="STRING" id="1867956.BJF95_18920"/>
<dbReference type="PANTHER" id="PTHR30363">
    <property type="entry name" value="HTH-TYPE TRANSCRIPTIONAL REGULATOR SRLR-RELATED"/>
    <property type="match status" value="1"/>
</dbReference>
<dbReference type="RefSeq" id="WP_075639283.1">
    <property type="nucleotide sequence ID" value="NZ_MKIM01000025.1"/>
</dbReference>
<protein>
    <submittedName>
        <fullName evidence="5">DeoR family transcriptional regulator</fullName>
    </submittedName>
</protein>
<dbReference type="AlphaFoldDB" id="A0A1Q8ZTP7"/>
<dbReference type="InterPro" id="IPR001034">
    <property type="entry name" value="DeoR_HTH"/>
</dbReference>
<accession>A0A1Q8ZTP7</accession>
<dbReference type="Proteomes" id="UP000186894">
    <property type="component" value="Unassembled WGS sequence"/>
</dbReference>
<evidence type="ECO:0000259" key="4">
    <source>
        <dbReference type="PROSITE" id="PS51000"/>
    </source>
</evidence>
<dbReference type="Gene3D" id="3.40.50.1360">
    <property type="match status" value="1"/>
</dbReference>
<proteinExistence type="predicted"/>
<gene>
    <name evidence="5" type="ORF">BJF95_18920</name>
</gene>
<dbReference type="PANTHER" id="PTHR30363:SF4">
    <property type="entry name" value="GLYCEROL-3-PHOSPHATE REGULON REPRESSOR"/>
    <property type="match status" value="1"/>
</dbReference>
<evidence type="ECO:0000313" key="6">
    <source>
        <dbReference type="Proteomes" id="UP000186894"/>
    </source>
</evidence>
<dbReference type="SMART" id="SM00420">
    <property type="entry name" value="HTH_DEOR"/>
    <property type="match status" value="1"/>
</dbReference>
<evidence type="ECO:0000256" key="3">
    <source>
        <dbReference type="ARBA" id="ARBA00023163"/>
    </source>
</evidence>
<evidence type="ECO:0000256" key="1">
    <source>
        <dbReference type="ARBA" id="ARBA00022491"/>
    </source>
</evidence>
<dbReference type="OrthoDB" id="9814815at2"/>
<dbReference type="Pfam" id="PF08220">
    <property type="entry name" value="HTH_DeoR"/>
    <property type="match status" value="1"/>
</dbReference>
<name>A0A1Q8ZTP7_9HYPH</name>
<dbReference type="GO" id="GO:0003700">
    <property type="term" value="F:DNA-binding transcription factor activity"/>
    <property type="evidence" value="ECO:0007669"/>
    <property type="project" value="InterPro"/>
</dbReference>
<feature type="domain" description="HTH deoR-type" evidence="4">
    <location>
        <begin position="3"/>
        <end position="58"/>
    </location>
</feature>
<dbReference type="PRINTS" id="PR00037">
    <property type="entry name" value="HTHLACR"/>
</dbReference>
<sequence>MLLSARQSEILDIAKAEGRVQVEDLALRFTVTPQTIRKDLNDLCEARQLTRVHGGAIFPSGAENVHYEARRSIAAPEKQAIGRAAAELIPNNASLFINIGTTTEAVGEALLDHKDLMVITNNINVANRLRVFPAIEVVIAGGVVRGADGGIVGEAAVDFIRQFKVDYAVIGVSAIDHDGALLDYDYREVKVAQAIIANARHVILVADSSKFERTAPVRIGHLSQVHTFITDKCHIAAISQTCREHDVRLIETFV</sequence>
<reference evidence="5 6" key="1">
    <citation type="submission" date="2016-09" db="EMBL/GenBank/DDBJ databases">
        <title>Rhizobium oryziradicis sp. nov., isolated from the root of rice.</title>
        <authorList>
            <person name="Zhao J."/>
            <person name="Zhang X."/>
        </authorList>
    </citation>
    <scope>NUCLEOTIDE SEQUENCE [LARGE SCALE GENOMIC DNA]</scope>
    <source>
        <strain evidence="5 6">N19</strain>
    </source>
</reference>
<keyword evidence="3" id="KW-0804">Transcription</keyword>
<organism evidence="5 6">
    <name type="scientific">Rhizobium oryziradicis</name>
    <dbReference type="NCBI Taxonomy" id="1867956"/>
    <lineage>
        <taxon>Bacteria</taxon>
        <taxon>Pseudomonadati</taxon>
        <taxon>Pseudomonadota</taxon>
        <taxon>Alphaproteobacteria</taxon>
        <taxon>Hyphomicrobiales</taxon>
        <taxon>Rhizobiaceae</taxon>
        <taxon>Rhizobium/Agrobacterium group</taxon>
        <taxon>Rhizobium</taxon>
    </lineage>
</organism>
<evidence type="ECO:0000256" key="2">
    <source>
        <dbReference type="ARBA" id="ARBA00023015"/>
    </source>
</evidence>
<dbReference type="EMBL" id="MKIM01000025">
    <property type="protein sequence ID" value="OLP45374.1"/>
    <property type="molecule type" value="Genomic_DNA"/>
</dbReference>
<dbReference type="InterPro" id="IPR036390">
    <property type="entry name" value="WH_DNA-bd_sf"/>
</dbReference>
<dbReference type="PROSITE" id="PS51000">
    <property type="entry name" value="HTH_DEOR_2"/>
    <property type="match status" value="1"/>
</dbReference>
<dbReference type="SUPFAM" id="SSF46785">
    <property type="entry name" value="Winged helix' DNA-binding domain"/>
    <property type="match status" value="1"/>
</dbReference>
<keyword evidence="6" id="KW-1185">Reference proteome</keyword>
<dbReference type="InterPro" id="IPR014036">
    <property type="entry name" value="DeoR-like_C"/>
</dbReference>
<comment type="caution">
    <text evidence="5">The sequence shown here is derived from an EMBL/GenBank/DDBJ whole genome shotgun (WGS) entry which is preliminary data.</text>
</comment>
<evidence type="ECO:0000313" key="5">
    <source>
        <dbReference type="EMBL" id="OLP45374.1"/>
    </source>
</evidence>
<dbReference type="SMART" id="SM01134">
    <property type="entry name" value="DeoRC"/>
    <property type="match status" value="1"/>
</dbReference>
<keyword evidence="2" id="KW-0805">Transcription regulation</keyword>
<dbReference type="SUPFAM" id="SSF100950">
    <property type="entry name" value="NagB/RpiA/CoA transferase-like"/>
    <property type="match status" value="1"/>
</dbReference>
<keyword evidence="1" id="KW-0678">Repressor</keyword>
<dbReference type="Pfam" id="PF00455">
    <property type="entry name" value="DeoRC"/>
    <property type="match status" value="1"/>
</dbReference>
<dbReference type="InterPro" id="IPR037171">
    <property type="entry name" value="NagB/RpiA_transferase-like"/>
</dbReference>
<dbReference type="InterPro" id="IPR050313">
    <property type="entry name" value="Carb_Metab_HTH_regulators"/>
</dbReference>